<dbReference type="EMBL" id="FOFU01000002">
    <property type="protein sequence ID" value="SEQ06522.1"/>
    <property type="molecule type" value="Genomic_DNA"/>
</dbReference>
<dbReference type="RefSeq" id="WP_074641518.1">
    <property type="nucleotide sequence ID" value="NZ_FOFU01000002.1"/>
</dbReference>
<evidence type="ECO:0008006" key="3">
    <source>
        <dbReference type="Google" id="ProtNLM"/>
    </source>
</evidence>
<evidence type="ECO:0000313" key="2">
    <source>
        <dbReference type="Proteomes" id="UP000182360"/>
    </source>
</evidence>
<accession>A0A1H9CZ46</accession>
<reference evidence="1 2" key="1">
    <citation type="submission" date="2016-10" db="EMBL/GenBank/DDBJ databases">
        <authorList>
            <person name="de Groot N.N."/>
        </authorList>
    </citation>
    <scope>NUCLEOTIDE SEQUENCE [LARGE SCALE GENOMIC DNA]</scope>
    <source>
        <strain evidence="1 2">B25</strain>
    </source>
</reference>
<organism evidence="1 2">
    <name type="scientific">Treponema bryantii</name>
    <dbReference type="NCBI Taxonomy" id="163"/>
    <lineage>
        <taxon>Bacteria</taxon>
        <taxon>Pseudomonadati</taxon>
        <taxon>Spirochaetota</taxon>
        <taxon>Spirochaetia</taxon>
        <taxon>Spirochaetales</taxon>
        <taxon>Treponemataceae</taxon>
        <taxon>Treponema</taxon>
    </lineage>
</organism>
<protein>
    <recommendedName>
        <fullName evidence="3">Metanogen output domain-containing protein</fullName>
    </recommendedName>
</protein>
<keyword evidence="2" id="KW-1185">Reference proteome</keyword>
<name>A0A1H9CZ46_9SPIR</name>
<dbReference type="OrthoDB" id="1086617at2"/>
<proteinExistence type="predicted"/>
<gene>
    <name evidence="1" type="ORF">SAMN04487977_102368</name>
</gene>
<dbReference type="Proteomes" id="UP000182360">
    <property type="component" value="Unassembled WGS sequence"/>
</dbReference>
<evidence type="ECO:0000313" key="1">
    <source>
        <dbReference type="EMBL" id="SEQ06522.1"/>
    </source>
</evidence>
<sequence length="145" mass="16832">MDTKFFNNWFKGLNDGLEKMGTEECSRLFSKCAQQCACDALKYFYRDLFSECNGNLDKFFLQVNEQKELAGKVIESGKVYELIFTKCGCPLYTEAEIKSSKLCECSRQSMIYVFQTLVPDRKFKIECIETILSGNSRCCYRIIFD</sequence>
<dbReference type="AlphaFoldDB" id="A0A1H9CZ46"/>